<proteinExistence type="predicted"/>
<dbReference type="Proteomes" id="UP001305414">
    <property type="component" value="Unassembled WGS sequence"/>
</dbReference>
<sequence length="132" mass="14335">MQIRGPPLNGIYCHGCGCHENQRSGQNSDGSGNFSETAGYKSARRCITSVEYPIGVSLSTATGRVPSAPPPRGSVVFFSARRTLNGTTGYSLSISLTTYWRYFMLFRSSYVGVRVRPSVSMISLRTFCTTSG</sequence>
<comment type="caution">
    <text evidence="1">The sequence shown here is derived from an EMBL/GenBank/DDBJ whole genome shotgun (WGS) entry which is preliminary data.</text>
</comment>
<name>A0AAN7UEB7_9PEZI</name>
<gene>
    <name evidence="1" type="ORF">RRF57_000299</name>
</gene>
<accession>A0AAN7UEB7</accession>
<evidence type="ECO:0000313" key="1">
    <source>
        <dbReference type="EMBL" id="KAK5624584.1"/>
    </source>
</evidence>
<reference evidence="1 2" key="1">
    <citation type="submission" date="2023-10" db="EMBL/GenBank/DDBJ databases">
        <title>Draft genome sequence of Xylaria bambusicola isolate GMP-LS, the root and basal stem rot pathogen of sugarcane in Indonesia.</title>
        <authorList>
            <person name="Selvaraj P."/>
            <person name="Muralishankar V."/>
            <person name="Muruganantham S."/>
            <person name="Sp S."/>
            <person name="Haryani S."/>
            <person name="Lau K.J.X."/>
            <person name="Naqvi N.I."/>
        </authorList>
    </citation>
    <scope>NUCLEOTIDE SEQUENCE [LARGE SCALE GENOMIC DNA]</scope>
    <source>
        <strain evidence="1">GMP-LS</strain>
    </source>
</reference>
<keyword evidence="2" id="KW-1185">Reference proteome</keyword>
<organism evidence="1 2">
    <name type="scientific">Xylaria bambusicola</name>
    <dbReference type="NCBI Taxonomy" id="326684"/>
    <lineage>
        <taxon>Eukaryota</taxon>
        <taxon>Fungi</taxon>
        <taxon>Dikarya</taxon>
        <taxon>Ascomycota</taxon>
        <taxon>Pezizomycotina</taxon>
        <taxon>Sordariomycetes</taxon>
        <taxon>Xylariomycetidae</taxon>
        <taxon>Xylariales</taxon>
        <taxon>Xylariaceae</taxon>
        <taxon>Xylaria</taxon>
    </lineage>
</organism>
<dbReference type="EMBL" id="JAWHQM010000001">
    <property type="protein sequence ID" value="KAK5624584.1"/>
    <property type="molecule type" value="Genomic_DNA"/>
</dbReference>
<evidence type="ECO:0000313" key="2">
    <source>
        <dbReference type="Proteomes" id="UP001305414"/>
    </source>
</evidence>
<protein>
    <submittedName>
        <fullName evidence="1">Uncharacterized protein</fullName>
    </submittedName>
</protein>
<dbReference type="AlphaFoldDB" id="A0AAN7UEB7"/>